<dbReference type="RefSeq" id="XP_005822052.1">
    <property type="nucleotide sequence ID" value="XM_005821995.1"/>
</dbReference>
<dbReference type="eggNOG" id="KOG4115">
    <property type="taxonomic scope" value="Eukaryota"/>
</dbReference>
<dbReference type="HOGENOM" id="CLU_113002_3_2_1"/>
<dbReference type="OrthoDB" id="9985637at2759"/>
<dbReference type="SMART" id="SM00960">
    <property type="entry name" value="Robl_LC7"/>
    <property type="match status" value="1"/>
</dbReference>
<proteinExistence type="inferred from homology"/>
<dbReference type="EnsemblProtists" id="EKX35072">
    <property type="protein sequence ID" value="EKX35072"/>
    <property type="gene ID" value="GUITHDRAFT_80129"/>
</dbReference>
<keyword evidence="5" id="KW-1185">Reference proteome</keyword>
<evidence type="ECO:0000313" key="5">
    <source>
        <dbReference type="Proteomes" id="UP000011087"/>
    </source>
</evidence>
<sequence length="123" mass="13885">MKGIKLREREYDKDVDDEDGLLTSSLQTEVDETVKKLSEYPGFVGFLIINADGIPIRTSMEKGEAVHYAGLLSLLANKARSSIRELDPQNDVTFLRLRSNKHEIIIAPDKEYILIVIQNPIVT</sequence>
<feature type="domain" description="Roadblock/LAMTOR2" evidence="2">
    <location>
        <begin position="30"/>
        <end position="118"/>
    </location>
</feature>
<evidence type="ECO:0000313" key="4">
    <source>
        <dbReference type="EnsemblProtists" id="EKX35072"/>
    </source>
</evidence>
<dbReference type="Pfam" id="PF03259">
    <property type="entry name" value="Robl_LC7"/>
    <property type="match status" value="1"/>
</dbReference>
<dbReference type="AlphaFoldDB" id="L1IG55"/>
<dbReference type="PANTHER" id="PTHR10779">
    <property type="entry name" value="DYNEIN LIGHT CHAIN ROADBLOCK"/>
    <property type="match status" value="1"/>
</dbReference>
<organism evidence="3">
    <name type="scientific">Guillardia theta (strain CCMP2712)</name>
    <name type="common">Cryptophyte</name>
    <dbReference type="NCBI Taxonomy" id="905079"/>
    <lineage>
        <taxon>Eukaryota</taxon>
        <taxon>Cryptophyceae</taxon>
        <taxon>Pyrenomonadales</taxon>
        <taxon>Geminigeraceae</taxon>
        <taxon>Guillardia</taxon>
    </lineage>
</organism>
<dbReference type="Gene3D" id="3.30.450.30">
    <property type="entry name" value="Dynein light chain 2a, cytoplasmic"/>
    <property type="match status" value="1"/>
</dbReference>
<gene>
    <name evidence="3" type="ORF">GUITHDRAFT_80129</name>
</gene>
<dbReference type="EMBL" id="JH993097">
    <property type="protein sequence ID" value="EKX35072.1"/>
    <property type="molecule type" value="Genomic_DNA"/>
</dbReference>
<reference evidence="4" key="3">
    <citation type="submission" date="2015-06" db="UniProtKB">
        <authorList>
            <consortium name="EnsemblProtists"/>
        </authorList>
    </citation>
    <scope>IDENTIFICATION</scope>
</reference>
<dbReference type="GeneID" id="17291816"/>
<evidence type="ECO:0000259" key="2">
    <source>
        <dbReference type="SMART" id="SM00960"/>
    </source>
</evidence>
<name>L1IG55_GUITC</name>
<comment type="similarity">
    <text evidence="1">Belongs to the GAMAD family.</text>
</comment>
<dbReference type="PaxDb" id="55529-EKX35072"/>
<dbReference type="InterPro" id="IPR004942">
    <property type="entry name" value="Roadblock/LAMTOR2_dom"/>
</dbReference>
<dbReference type="OMA" id="HDYFMIV"/>
<reference evidence="3 5" key="1">
    <citation type="journal article" date="2012" name="Nature">
        <title>Algal genomes reveal evolutionary mosaicism and the fate of nucleomorphs.</title>
        <authorList>
            <consortium name="DOE Joint Genome Institute"/>
            <person name="Curtis B.A."/>
            <person name="Tanifuji G."/>
            <person name="Burki F."/>
            <person name="Gruber A."/>
            <person name="Irimia M."/>
            <person name="Maruyama S."/>
            <person name="Arias M.C."/>
            <person name="Ball S.G."/>
            <person name="Gile G.H."/>
            <person name="Hirakawa Y."/>
            <person name="Hopkins J.F."/>
            <person name="Kuo A."/>
            <person name="Rensing S.A."/>
            <person name="Schmutz J."/>
            <person name="Symeonidi A."/>
            <person name="Elias M."/>
            <person name="Eveleigh R.J."/>
            <person name="Herman E.K."/>
            <person name="Klute M.J."/>
            <person name="Nakayama T."/>
            <person name="Obornik M."/>
            <person name="Reyes-Prieto A."/>
            <person name="Armbrust E.V."/>
            <person name="Aves S.J."/>
            <person name="Beiko R.G."/>
            <person name="Coutinho P."/>
            <person name="Dacks J.B."/>
            <person name="Durnford D.G."/>
            <person name="Fast N.M."/>
            <person name="Green B.R."/>
            <person name="Grisdale C.J."/>
            <person name="Hempel F."/>
            <person name="Henrissat B."/>
            <person name="Hoppner M.P."/>
            <person name="Ishida K."/>
            <person name="Kim E."/>
            <person name="Koreny L."/>
            <person name="Kroth P.G."/>
            <person name="Liu Y."/>
            <person name="Malik S.B."/>
            <person name="Maier U.G."/>
            <person name="McRose D."/>
            <person name="Mock T."/>
            <person name="Neilson J.A."/>
            <person name="Onodera N.T."/>
            <person name="Poole A.M."/>
            <person name="Pritham E.J."/>
            <person name="Richards T.A."/>
            <person name="Rocap G."/>
            <person name="Roy S.W."/>
            <person name="Sarai C."/>
            <person name="Schaack S."/>
            <person name="Shirato S."/>
            <person name="Slamovits C.H."/>
            <person name="Spencer D.F."/>
            <person name="Suzuki S."/>
            <person name="Worden A.Z."/>
            <person name="Zauner S."/>
            <person name="Barry K."/>
            <person name="Bell C."/>
            <person name="Bharti A.K."/>
            <person name="Crow J.A."/>
            <person name="Grimwood J."/>
            <person name="Kramer R."/>
            <person name="Lindquist E."/>
            <person name="Lucas S."/>
            <person name="Salamov A."/>
            <person name="McFadden G.I."/>
            <person name="Lane C.E."/>
            <person name="Keeling P.J."/>
            <person name="Gray M.W."/>
            <person name="Grigoriev I.V."/>
            <person name="Archibald J.M."/>
        </authorList>
    </citation>
    <scope>NUCLEOTIDE SEQUENCE</scope>
    <source>
        <strain evidence="3 5">CCMP2712</strain>
    </source>
</reference>
<dbReference type="SUPFAM" id="SSF103196">
    <property type="entry name" value="Roadblock/LC7 domain"/>
    <property type="match status" value="1"/>
</dbReference>
<dbReference type="FunFam" id="3.30.450.30:FF:000009">
    <property type="entry name" value="Dynein light chain roadblock"/>
    <property type="match status" value="1"/>
</dbReference>
<dbReference type="STRING" id="905079.L1IG55"/>
<evidence type="ECO:0000313" key="3">
    <source>
        <dbReference type="EMBL" id="EKX35072.1"/>
    </source>
</evidence>
<accession>L1IG55</accession>
<protein>
    <recommendedName>
        <fullName evidence="2">Roadblock/LAMTOR2 domain-containing protein</fullName>
    </recommendedName>
</protein>
<evidence type="ECO:0000256" key="1">
    <source>
        <dbReference type="ARBA" id="ARBA00007191"/>
    </source>
</evidence>
<reference evidence="5" key="2">
    <citation type="submission" date="2012-11" db="EMBL/GenBank/DDBJ databases">
        <authorList>
            <person name="Kuo A."/>
            <person name="Curtis B.A."/>
            <person name="Tanifuji G."/>
            <person name="Burki F."/>
            <person name="Gruber A."/>
            <person name="Irimia M."/>
            <person name="Maruyama S."/>
            <person name="Arias M.C."/>
            <person name="Ball S.G."/>
            <person name="Gile G.H."/>
            <person name="Hirakawa Y."/>
            <person name="Hopkins J.F."/>
            <person name="Rensing S.A."/>
            <person name="Schmutz J."/>
            <person name="Symeonidi A."/>
            <person name="Elias M."/>
            <person name="Eveleigh R.J."/>
            <person name="Herman E.K."/>
            <person name="Klute M.J."/>
            <person name="Nakayama T."/>
            <person name="Obornik M."/>
            <person name="Reyes-Prieto A."/>
            <person name="Armbrust E.V."/>
            <person name="Aves S.J."/>
            <person name="Beiko R.G."/>
            <person name="Coutinho P."/>
            <person name="Dacks J.B."/>
            <person name="Durnford D.G."/>
            <person name="Fast N.M."/>
            <person name="Green B.R."/>
            <person name="Grisdale C."/>
            <person name="Hempe F."/>
            <person name="Henrissat B."/>
            <person name="Hoppner M.P."/>
            <person name="Ishida K.-I."/>
            <person name="Kim E."/>
            <person name="Koreny L."/>
            <person name="Kroth P.G."/>
            <person name="Liu Y."/>
            <person name="Malik S.-B."/>
            <person name="Maier U.G."/>
            <person name="McRose D."/>
            <person name="Mock T."/>
            <person name="Neilson J.A."/>
            <person name="Onodera N.T."/>
            <person name="Poole A.M."/>
            <person name="Pritham E.J."/>
            <person name="Richards T.A."/>
            <person name="Rocap G."/>
            <person name="Roy S.W."/>
            <person name="Sarai C."/>
            <person name="Schaack S."/>
            <person name="Shirato S."/>
            <person name="Slamovits C.H."/>
            <person name="Spencer D.F."/>
            <person name="Suzuki S."/>
            <person name="Worden A.Z."/>
            <person name="Zauner S."/>
            <person name="Barry K."/>
            <person name="Bell C."/>
            <person name="Bharti A.K."/>
            <person name="Crow J.A."/>
            <person name="Grimwood J."/>
            <person name="Kramer R."/>
            <person name="Lindquist E."/>
            <person name="Lucas S."/>
            <person name="Salamov A."/>
            <person name="McFadden G.I."/>
            <person name="Lane C.E."/>
            <person name="Keeling P.J."/>
            <person name="Gray M.W."/>
            <person name="Grigoriev I.V."/>
            <person name="Archibald J.M."/>
        </authorList>
    </citation>
    <scope>NUCLEOTIDE SEQUENCE</scope>
    <source>
        <strain evidence="5">CCMP2712</strain>
    </source>
</reference>
<dbReference type="KEGG" id="gtt:GUITHDRAFT_80129"/>
<dbReference type="Proteomes" id="UP000011087">
    <property type="component" value="Unassembled WGS sequence"/>
</dbReference>